<dbReference type="GO" id="GO:0000139">
    <property type="term" value="C:Golgi membrane"/>
    <property type="evidence" value="ECO:0007669"/>
    <property type="project" value="UniProtKB-SubCell"/>
</dbReference>
<dbReference type="Pfam" id="PF04178">
    <property type="entry name" value="Got1"/>
    <property type="match status" value="1"/>
</dbReference>
<dbReference type="Proteomes" id="UP001190700">
    <property type="component" value="Unassembled WGS sequence"/>
</dbReference>
<comment type="caution">
    <text evidence="8">The sequence shown here is derived from an EMBL/GenBank/DDBJ whole genome shotgun (WGS) entry which is preliminary data.</text>
</comment>
<comment type="similarity">
    <text evidence="6">Belongs to the GOT1 family.</text>
</comment>
<keyword evidence="9" id="KW-1185">Reference proteome</keyword>
<dbReference type="PANTHER" id="PTHR21493:SF9">
    <property type="entry name" value="GOLGI TRANSPORT PROTEIN 1-RELATED"/>
    <property type="match status" value="1"/>
</dbReference>
<evidence type="ECO:0000256" key="1">
    <source>
        <dbReference type="ARBA" id="ARBA00004653"/>
    </source>
</evidence>
<dbReference type="InterPro" id="IPR045176">
    <property type="entry name" value="Got1"/>
</dbReference>
<name>A0AAE0KZ51_9CHLO</name>
<accession>A0AAE0KZ51</accession>
<keyword evidence="4" id="KW-0333">Golgi apparatus</keyword>
<feature type="transmembrane region" description="Helical" evidence="7">
    <location>
        <begin position="7"/>
        <end position="27"/>
    </location>
</feature>
<feature type="transmembrane region" description="Helical" evidence="7">
    <location>
        <begin position="89"/>
        <end position="107"/>
    </location>
</feature>
<evidence type="ECO:0000256" key="6">
    <source>
        <dbReference type="ARBA" id="ARBA00025799"/>
    </source>
</evidence>
<dbReference type="GO" id="GO:0042147">
    <property type="term" value="P:retrograde transport, endosome to Golgi"/>
    <property type="evidence" value="ECO:0007669"/>
    <property type="project" value="InterPro"/>
</dbReference>
<dbReference type="AlphaFoldDB" id="A0AAE0KZ51"/>
<dbReference type="EMBL" id="LGRX02013419">
    <property type="protein sequence ID" value="KAK3266116.1"/>
    <property type="molecule type" value="Genomic_DNA"/>
</dbReference>
<organism evidence="8 9">
    <name type="scientific">Cymbomonas tetramitiformis</name>
    <dbReference type="NCBI Taxonomy" id="36881"/>
    <lineage>
        <taxon>Eukaryota</taxon>
        <taxon>Viridiplantae</taxon>
        <taxon>Chlorophyta</taxon>
        <taxon>Pyramimonadophyceae</taxon>
        <taxon>Pyramimonadales</taxon>
        <taxon>Pyramimonadaceae</taxon>
        <taxon>Cymbomonas</taxon>
    </lineage>
</organism>
<evidence type="ECO:0000256" key="3">
    <source>
        <dbReference type="ARBA" id="ARBA00022989"/>
    </source>
</evidence>
<dbReference type="PANTHER" id="PTHR21493">
    <property type="entry name" value="CGI-141-RELATED/LIPASE CONTAINING PROTEIN"/>
    <property type="match status" value="1"/>
</dbReference>
<dbReference type="GO" id="GO:0006888">
    <property type="term" value="P:endoplasmic reticulum to Golgi vesicle-mediated transport"/>
    <property type="evidence" value="ECO:0007669"/>
    <property type="project" value="InterPro"/>
</dbReference>
<dbReference type="GO" id="GO:0005829">
    <property type="term" value="C:cytosol"/>
    <property type="evidence" value="ECO:0007669"/>
    <property type="project" value="GOC"/>
</dbReference>
<evidence type="ECO:0000313" key="8">
    <source>
        <dbReference type="EMBL" id="KAK3266116.1"/>
    </source>
</evidence>
<protein>
    <recommendedName>
        <fullName evidence="10">Vesicle transport protein GOT1B</fullName>
    </recommendedName>
</protein>
<proteinExistence type="inferred from homology"/>
<evidence type="ECO:0008006" key="10">
    <source>
        <dbReference type="Google" id="ProtNLM"/>
    </source>
</evidence>
<feature type="transmembrane region" description="Helical" evidence="7">
    <location>
        <begin position="33"/>
        <end position="53"/>
    </location>
</feature>
<gene>
    <name evidence="8" type="ORF">CYMTET_25238</name>
</gene>
<evidence type="ECO:0000256" key="4">
    <source>
        <dbReference type="ARBA" id="ARBA00023034"/>
    </source>
</evidence>
<evidence type="ECO:0000256" key="5">
    <source>
        <dbReference type="ARBA" id="ARBA00023136"/>
    </source>
</evidence>
<keyword evidence="2 7" id="KW-0812">Transmembrane</keyword>
<keyword evidence="3 7" id="KW-1133">Transmembrane helix</keyword>
<feature type="transmembrane region" description="Helical" evidence="7">
    <location>
        <begin position="65"/>
        <end position="83"/>
    </location>
</feature>
<sequence length="137" mass="15289">MDDKTKIGIGLTFFGILFTGLGVVFFFDQGLLSLGNLLFLAGVTLTIGTQRTVNFFLKRRKNFKGSAFFFGGLFLVLYGWAMVGMILESYGFVLLFSDFFPTVIMFLKRMPVVGNFMSFPGVKNIVNKIAPRDSLPI</sequence>
<evidence type="ECO:0000256" key="7">
    <source>
        <dbReference type="SAM" id="Phobius"/>
    </source>
</evidence>
<keyword evidence="5 7" id="KW-0472">Membrane</keyword>
<evidence type="ECO:0000256" key="2">
    <source>
        <dbReference type="ARBA" id="ARBA00022692"/>
    </source>
</evidence>
<dbReference type="InterPro" id="IPR007305">
    <property type="entry name" value="Vesicle_transpt_Got1/SFT2"/>
</dbReference>
<evidence type="ECO:0000313" key="9">
    <source>
        <dbReference type="Proteomes" id="UP001190700"/>
    </source>
</evidence>
<reference evidence="8 9" key="1">
    <citation type="journal article" date="2015" name="Genome Biol. Evol.">
        <title>Comparative Genomics of a Bacterivorous Green Alga Reveals Evolutionary Causalities and Consequences of Phago-Mixotrophic Mode of Nutrition.</title>
        <authorList>
            <person name="Burns J.A."/>
            <person name="Paasch A."/>
            <person name="Narechania A."/>
            <person name="Kim E."/>
        </authorList>
    </citation>
    <scope>NUCLEOTIDE SEQUENCE [LARGE SCALE GENOMIC DNA]</scope>
    <source>
        <strain evidence="8 9">PLY_AMNH</strain>
    </source>
</reference>
<comment type="subcellular location">
    <subcellularLocation>
        <location evidence="1">Golgi apparatus membrane</location>
        <topology evidence="1">Multi-pass membrane protein</topology>
    </subcellularLocation>
</comment>